<keyword evidence="6" id="KW-0067">ATP-binding</keyword>
<keyword evidence="3" id="KW-0547">Nucleotide-binding</keyword>
<dbReference type="GO" id="GO:0004386">
    <property type="term" value="F:helicase activity"/>
    <property type="evidence" value="ECO:0007669"/>
    <property type="project" value="UniProtKB-KW"/>
</dbReference>
<evidence type="ECO:0000256" key="7">
    <source>
        <dbReference type="ARBA" id="ARBA00023125"/>
    </source>
</evidence>
<accession>A0A3R7AWM5</accession>
<gene>
    <name evidence="10" type="ORF">DYB37_002508</name>
</gene>
<dbReference type="InterPro" id="IPR001650">
    <property type="entry name" value="Helicase_C-like"/>
</dbReference>
<organism evidence="10 11">
    <name type="scientific">Aphanomyces astaci</name>
    <name type="common">Crayfish plague agent</name>
    <dbReference type="NCBI Taxonomy" id="112090"/>
    <lineage>
        <taxon>Eukaryota</taxon>
        <taxon>Sar</taxon>
        <taxon>Stramenopiles</taxon>
        <taxon>Oomycota</taxon>
        <taxon>Saprolegniomycetes</taxon>
        <taxon>Saprolegniales</taxon>
        <taxon>Verrucalvaceae</taxon>
        <taxon>Aphanomyces</taxon>
    </lineage>
</organism>
<evidence type="ECO:0000256" key="1">
    <source>
        <dbReference type="ARBA" id="ARBA00004123"/>
    </source>
</evidence>
<dbReference type="GO" id="GO:0003677">
    <property type="term" value="F:DNA binding"/>
    <property type="evidence" value="ECO:0007669"/>
    <property type="project" value="UniProtKB-KW"/>
</dbReference>
<dbReference type="EMBL" id="QUTH01003341">
    <property type="protein sequence ID" value="RHZ20034.1"/>
    <property type="molecule type" value="Genomic_DNA"/>
</dbReference>
<dbReference type="PROSITE" id="PS51194">
    <property type="entry name" value="HELICASE_CTER"/>
    <property type="match status" value="1"/>
</dbReference>
<feature type="domain" description="Helicase C-terminal" evidence="9">
    <location>
        <begin position="202"/>
        <end position="368"/>
    </location>
</feature>
<dbReference type="SMART" id="SM00490">
    <property type="entry name" value="HELICc"/>
    <property type="match status" value="1"/>
</dbReference>
<dbReference type="InterPro" id="IPR006553">
    <property type="entry name" value="Leu-rich_rpt_Cys-con_subtyp"/>
</dbReference>
<dbReference type="CDD" id="cd18793">
    <property type="entry name" value="SF2_C_SNF"/>
    <property type="match status" value="1"/>
</dbReference>
<evidence type="ECO:0000256" key="3">
    <source>
        <dbReference type="ARBA" id="ARBA00022741"/>
    </source>
</evidence>
<comment type="subcellular location">
    <subcellularLocation>
        <location evidence="1">Nucleus</location>
    </subcellularLocation>
</comment>
<evidence type="ECO:0000313" key="10">
    <source>
        <dbReference type="EMBL" id="RHZ20034.1"/>
    </source>
</evidence>
<protein>
    <recommendedName>
        <fullName evidence="9">Helicase C-terminal domain-containing protein</fullName>
    </recommendedName>
</protein>
<evidence type="ECO:0000256" key="8">
    <source>
        <dbReference type="ARBA" id="ARBA00023242"/>
    </source>
</evidence>
<dbReference type="Proteomes" id="UP000285430">
    <property type="component" value="Unassembled WGS sequence"/>
</dbReference>
<keyword evidence="8" id="KW-0539">Nucleus</keyword>
<dbReference type="PANTHER" id="PTHR45797:SF1">
    <property type="entry name" value="HELICASE ARIP4"/>
    <property type="match status" value="1"/>
</dbReference>
<dbReference type="VEuPathDB" id="FungiDB:H257_15526"/>
<dbReference type="Gene3D" id="3.40.50.300">
    <property type="entry name" value="P-loop containing nucleotide triphosphate hydrolases"/>
    <property type="match status" value="1"/>
</dbReference>
<dbReference type="Pfam" id="PF00271">
    <property type="entry name" value="Helicase_C"/>
    <property type="match status" value="1"/>
</dbReference>
<comment type="caution">
    <text evidence="10">The sequence shown here is derived from an EMBL/GenBank/DDBJ whole genome shotgun (WGS) entry which is preliminary data.</text>
</comment>
<dbReference type="GO" id="GO:0005634">
    <property type="term" value="C:nucleus"/>
    <property type="evidence" value="ECO:0007669"/>
    <property type="project" value="UniProtKB-SubCell"/>
</dbReference>
<dbReference type="AlphaFoldDB" id="A0A3R7AWM5"/>
<dbReference type="InterPro" id="IPR032675">
    <property type="entry name" value="LRR_dom_sf"/>
</dbReference>
<dbReference type="SUPFAM" id="SSF52540">
    <property type="entry name" value="P-loop containing nucleoside triphosphate hydrolases"/>
    <property type="match status" value="1"/>
</dbReference>
<reference evidence="10 11" key="1">
    <citation type="submission" date="2018-08" db="EMBL/GenBank/DDBJ databases">
        <title>Aphanomyces genome sequencing and annotation.</title>
        <authorList>
            <person name="Minardi D."/>
            <person name="Oidtmann B."/>
            <person name="Van Der Giezen M."/>
            <person name="Studholme D.J."/>
        </authorList>
    </citation>
    <scope>NUCLEOTIDE SEQUENCE [LARGE SCALE GENOMIC DNA]</scope>
    <source>
        <strain evidence="10 11">Da</strain>
    </source>
</reference>
<dbReference type="SMART" id="SM00367">
    <property type="entry name" value="LRR_CC"/>
    <property type="match status" value="3"/>
</dbReference>
<keyword evidence="7" id="KW-0238">DNA-binding</keyword>
<sequence>MAFQRDVLPLQELILKFMAKRYSPDMLNEKSLARAHRINDPSRSKTHKVKQELIRAVLQTGRFSDDTLPTSFFHANLSKIEINGAKISTEFIKRMATVTVNLHHVNFSGCFRLTDDSILALLTHCPDIKELNLQNCRKLTDETLRILVAHSPKLNSIDVGGNTNMTIDGITTLIEKHPNHSKFLKVHISGHRIVEHSGKMVLLLHILRECRRIGDRITVFSQSIPTLNAIQTMLDVYNETKKEYERINALRIDGSTPQPLRFTRIAQFNDPDEEVDVILISTRAGGEGVNLCGGNRVVIFDVCWNPCHDAQSMCRSYRFGQAKPVYVYRIISAGTMEKKVYDLQVKKEGVSKRVVDNTALERKFQKLDVKKYFDIHDFKDAQTKLLKHDTSNDNNNSTKQEEAWKENEISKAARGIRYYQVDSAASIKRVICTQCNQSNPVTDVDLENLSLDCSECDTTLDLTDPDRIVTVSTKNHPEVAQMQYLHQLQQRQRELAMAHQGTPLQRQSTAYAQQLEALMTRPLPSSLSNLVAAAAAAPYPPRDHPHPNPASPAVISLADDTACPPQLHRRTRILFLRRGLDRSLVEDLRTRATRLDGVHFTVQLDTQTTDLVTGMSLEAALDWLKLPHLPPSVTLRPVAWLQHLVTSSSQQWHMN</sequence>
<evidence type="ECO:0000256" key="5">
    <source>
        <dbReference type="ARBA" id="ARBA00022806"/>
    </source>
</evidence>
<name>A0A3R7AWM5_APHAT</name>
<evidence type="ECO:0000259" key="9">
    <source>
        <dbReference type="PROSITE" id="PS51194"/>
    </source>
</evidence>
<keyword evidence="5" id="KW-0347">Helicase</keyword>
<evidence type="ECO:0000256" key="4">
    <source>
        <dbReference type="ARBA" id="ARBA00022801"/>
    </source>
</evidence>
<dbReference type="PANTHER" id="PTHR45797">
    <property type="entry name" value="RAD54-LIKE"/>
    <property type="match status" value="1"/>
</dbReference>
<dbReference type="Gene3D" id="3.80.10.10">
    <property type="entry name" value="Ribonuclease Inhibitor"/>
    <property type="match status" value="1"/>
</dbReference>
<evidence type="ECO:0000256" key="2">
    <source>
        <dbReference type="ARBA" id="ARBA00007025"/>
    </source>
</evidence>
<dbReference type="GO" id="GO:0005524">
    <property type="term" value="F:ATP binding"/>
    <property type="evidence" value="ECO:0007669"/>
    <property type="project" value="UniProtKB-KW"/>
</dbReference>
<proteinExistence type="inferred from homology"/>
<dbReference type="InterPro" id="IPR049730">
    <property type="entry name" value="SNF2/RAD54-like_C"/>
</dbReference>
<comment type="similarity">
    <text evidence="2">Belongs to the SNF2/RAD54 helicase family.</text>
</comment>
<dbReference type="SUPFAM" id="SSF52047">
    <property type="entry name" value="RNI-like"/>
    <property type="match status" value="1"/>
</dbReference>
<keyword evidence="4" id="KW-0378">Hydrolase</keyword>
<dbReference type="InterPro" id="IPR027417">
    <property type="entry name" value="P-loop_NTPase"/>
</dbReference>
<dbReference type="InterPro" id="IPR044574">
    <property type="entry name" value="ARIP4-like"/>
</dbReference>
<evidence type="ECO:0000313" key="11">
    <source>
        <dbReference type="Proteomes" id="UP000285430"/>
    </source>
</evidence>
<dbReference type="VEuPathDB" id="FungiDB:H257_03143"/>
<evidence type="ECO:0000256" key="6">
    <source>
        <dbReference type="ARBA" id="ARBA00022840"/>
    </source>
</evidence>
<dbReference type="GO" id="GO:0016887">
    <property type="term" value="F:ATP hydrolysis activity"/>
    <property type="evidence" value="ECO:0007669"/>
    <property type="project" value="InterPro"/>
</dbReference>